<evidence type="ECO:0000259" key="4">
    <source>
        <dbReference type="Pfam" id="PF00669"/>
    </source>
</evidence>
<name>G4WVB2_9BACT</name>
<accession>G4WVB2</accession>
<comment type="similarity">
    <text evidence="1 3">Belongs to the bacterial flagellin family.</text>
</comment>
<evidence type="ECO:0000259" key="5">
    <source>
        <dbReference type="Pfam" id="PF00700"/>
    </source>
</evidence>
<comment type="function">
    <text evidence="3">Flagellin is the subunit protein which polymerizes to form the filaments of bacterial flagella.</text>
</comment>
<dbReference type="AlphaFoldDB" id="G4WVB2"/>
<reference evidence="6" key="1">
    <citation type="journal article" date="2011" name="J. Bacteriol.">
        <title>Long-chain N-acyl amino acid synthases are linked to the putative PEP-CTERM/exosortase protein-sorting system in Gram-negative bacteria.</title>
        <authorList>
            <person name="Craig J.W."/>
            <person name="Cherry M.A."/>
            <person name="Brady S.F."/>
        </authorList>
    </citation>
    <scope>NUCLEOTIDE SEQUENCE</scope>
</reference>
<dbReference type="GO" id="GO:0005576">
    <property type="term" value="C:extracellular region"/>
    <property type="evidence" value="ECO:0007669"/>
    <property type="project" value="UniProtKB-SubCell"/>
</dbReference>
<sequence>MVYAPALSSSAFIAPAIFALRNANEQLATSTARLSSGNRLFRIGDDVAAFSVATRLQAQISGLKQAAQNTAQADSLLQVASGGLTQIRDILDSMTALATQSNSGGLTDTDRSFLQTQFAEYVEEIDRIAGNTSFGDLALLDGSFSGENTVTTETTAATKATGSLVLNTNFSNGETVVINGVTVTAGAGNDFTIGVDAAASLVNLAAFLNASTNRSLSGATYTPGGNTLSISYDAGGTLGNQFTLSEAGSADVTASGTATNNANIYTLTGGLDDGLNIGSVTSTGTIGDAVVNTQSQTASSVTLTFTGNAVDTETLRIDNGNGGYRDFTFKNSATLSTEIQIGSDAAATIRNAIDTLTQYSGSDDYVVRQLSFTRDGDRLIISNSKSGAVTDLAAATADIAETLTNASLSAASFNNGTATGVDASGVTNAAFVGTISGFSATRTGADAVTATLTVGEKLYTATISDTTPGVATTVRFNSTSGGFFDVQLAAGGFTVATPDNATTYAQHLNAAFATLTFSQNRDITEFSGAGSLVGASAKINLDDFTSVKIDSIVVTAPPGVGQDAVIDITVNGEIFRSASDIGGALGEHESLIFTSQDDANRFITLTNGGTAQDFDDATSAATFQTTLRTAFGLGTAGQGVDFQVGTNVSDKISVVIGNVTSAELFDGVTPDISTSDNAEDALDTLSTASDTLQSVLAEVGAYQSRLTAASAVIDSSITGITVARSALADTDIAAESTEYAQASLKINAAVAVIAQTAKLQSSLLQALQFSN</sequence>
<dbReference type="Pfam" id="PF00700">
    <property type="entry name" value="Flagellin_C"/>
    <property type="match status" value="1"/>
</dbReference>
<keyword evidence="6" id="KW-0966">Cell projection</keyword>
<dbReference type="GO" id="GO:0005198">
    <property type="term" value="F:structural molecule activity"/>
    <property type="evidence" value="ECO:0007669"/>
    <property type="project" value="UniProtKB-UniRule"/>
</dbReference>
<dbReference type="Gene3D" id="6.10.10.10">
    <property type="entry name" value="Flagellar export chaperone, C-terminal domain"/>
    <property type="match status" value="1"/>
</dbReference>
<comment type="subcellular location">
    <subcellularLocation>
        <location evidence="3">Secreted</location>
    </subcellularLocation>
    <subcellularLocation>
        <location evidence="3">Bacterial flagellum</location>
    </subcellularLocation>
</comment>
<keyword evidence="3" id="KW-0964">Secreted</keyword>
<evidence type="ECO:0000313" key="6">
    <source>
        <dbReference type="EMBL" id="AEQ20364.1"/>
    </source>
</evidence>
<keyword evidence="6" id="KW-0282">Flagellum</keyword>
<evidence type="ECO:0000256" key="2">
    <source>
        <dbReference type="ARBA" id="ARBA00023143"/>
    </source>
</evidence>
<keyword evidence="2 3" id="KW-0975">Bacterial flagellum</keyword>
<dbReference type="InterPro" id="IPR001492">
    <property type="entry name" value="Flagellin"/>
</dbReference>
<dbReference type="InterPro" id="IPR001029">
    <property type="entry name" value="Flagellin_N"/>
</dbReference>
<dbReference type="PANTHER" id="PTHR42792:SF2">
    <property type="entry name" value="FLAGELLIN"/>
    <property type="match status" value="1"/>
</dbReference>
<evidence type="ECO:0000256" key="1">
    <source>
        <dbReference type="ARBA" id="ARBA00005709"/>
    </source>
</evidence>
<proteinExistence type="inferred from homology"/>
<dbReference type="InterPro" id="IPR046358">
    <property type="entry name" value="Flagellin_C"/>
</dbReference>
<feature type="domain" description="Flagellin C-terminal" evidence="5">
    <location>
        <begin position="683"/>
        <end position="766"/>
    </location>
</feature>
<dbReference type="Gene3D" id="3.30.70.2120">
    <property type="match status" value="1"/>
</dbReference>
<protein>
    <recommendedName>
        <fullName evidence="3">Flagellin</fullName>
    </recommendedName>
</protein>
<feature type="domain" description="Flagellin N-terminal" evidence="4">
    <location>
        <begin position="20"/>
        <end position="144"/>
    </location>
</feature>
<evidence type="ECO:0000256" key="3">
    <source>
        <dbReference type="RuleBase" id="RU362073"/>
    </source>
</evidence>
<dbReference type="Pfam" id="PF00669">
    <property type="entry name" value="Flagellin_N"/>
    <property type="match status" value="1"/>
</dbReference>
<organism evidence="6">
    <name type="scientific">uncultured bacterium CSL1</name>
    <dbReference type="NCBI Taxonomy" id="1091565"/>
    <lineage>
        <taxon>Bacteria</taxon>
        <taxon>environmental samples</taxon>
    </lineage>
</organism>
<dbReference type="InterPro" id="IPR042187">
    <property type="entry name" value="Flagellin_C_sub2"/>
</dbReference>
<dbReference type="PANTHER" id="PTHR42792">
    <property type="entry name" value="FLAGELLIN"/>
    <property type="match status" value="1"/>
</dbReference>
<dbReference type="PRINTS" id="PR00207">
    <property type="entry name" value="FLAGELLIN"/>
</dbReference>
<dbReference type="EMBL" id="JF429407">
    <property type="protein sequence ID" value="AEQ20364.1"/>
    <property type="molecule type" value="Genomic_DNA"/>
</dbReference>
<keyword evidence="6" id="KW-0969">Cilium</keyword>
<dbReference type="SUPFAM" id="SSF64518">
    <property type="entry name" value="Phase 1 flagellin"/>
    <property type="match status" value="2"/>
</dbReference>
<dbReference type="GO" id="GO:0009288">
    <property type="term" value="C:bacterial-type flagellum"/>
    <property type="evidence" value="ECO:0007669"/>
    <property type="project" value="UniProtKB-SubCell"/>
</dbReference>
<dbReference type="Gene3D" id="1.20.1330.10">
    <property type="entry name" value="f41 fragment of flagellin, N-terminal domain"/>
    <property type="match status" value="2"/>
</dbReference>